<reference evidence="2 3" key="1">
    <citation type="submission" date="2019-11" db="EMBL/GenBank/DDBJ databases">
        <title>Genome sequences of 17 halophilic strains isolated from different environments.</title>
        <authorList>
            <person name="Furrow R.E."/>
        </authorList>
    </citation>
    <scope>NUCLEOTIDE SEQUENCE [LARGE SCALE GENOMIC DNA]</scope>
    <source>
        <strain evidence="2 3">22506_14_FS</strain>
    </source>
</reference>
<feature type="transmembrane region" description="Helical" evidence="1">
    <location>
        <begin position="12"/>
        <end position="29"/>
    </location>
</feature>
<evidence type="ECO:0000256" key="1">
    <source>
        <dbReference type="SAM" id="Phobius"/>
    </source>
</evidence>
<evidence type="ECO:0000313" key="2">
    <source>
        <dbReference type="EMBL" id="MYL64699.1"/>
    </source>
</evidence>
<proteinExistence type="predicted"/>
<comment type="caution">
    <text evidence="2">The sequence shown here is derived from an EMBL/GenBank/DDBJ whole genome shotgun (WGS) entry which is preliminary data.</text>
</comment>
<name>A0A845F1M8_9BACL</name>
<accession>A0A845F1M8</accession>
<keyword evidence="1" id="KW-1133">Transmembrane helix</keyword>
<organism evidence="2 3">
    <name type="scientific">Guptibacillus hwajinpoensis</name>
    <dbReference type="NCBI Taxonomy" id="208199"/>
    <lineage>
        <taxon>Bacteria</taxon>
        <taxon>Bacillati</taxon>
        <taxon>Bacillota</taxon>
        <taxon>Bacilli</taxon>
        <taxon>Bacillales</taxon>
        <taxon>Guptibacillaceae</taxon>
        <taxon>Guptibacillus</taxon>
    </lineage>
</organism>
<protein>
    <submittedName>
        <fullName evidence="2">Uncharacterized protein</fullName>
    </submittedName>
</protein>
<dbReference type="RefSeq" id="WP_160920110.1">
    <property type="nucleotide sequence ID" value="NZ_WMEY01000004.1"/>
</dbReference>
<dbReference type="AlphaFoldDB" id="A0A845F1M8"/>
<dbReference type="Proteomes" id="UP000447833">
    <property type="component" value="Unassembled WGS sequence"/>
</dbReference>
<dbReference type="EMBL" id="WMEY01000004">
    <property type="protein sequence ID" value="MYL64699.1"/>
    <property type="molecule type" value="Genomic_DNA"/>
</dbReference>
<gene>
    <name evidence="2" type="ORF">GLW07_15175</name>
</gene>
<evidence type="ECO:0000313" key="3">
    <source>
        <dbReference type="Proteomes" id="UP000447833"/>
    </source>
</evidence>
<keyword evidence="1" id="KW-0812">Transmembrane</keyword>
<keyword evidence="1" id="KW-0472">Membrane</keyword>
<sequence>MKNWKFDSSKLIILFFIVFIIVGAVNVIFSDRKMNTSEYLLSENQRDVVSRSETQPKVPVGALVNSKLAENNVITLTAKLKYEGEEETGIKVVENSMLDYQITEHETNDIVIPYTSPEPSVLKSVSTDDIVEGESLKTESLDSGAYQIEVKVPIIIDDKEESFLFRIPVEITP</sequence>